<evidence type="ECO:0000256" key="3">
    <source>
        <dbReference type="ARBA" id="ARBA00022553"/>
    </source>
</evidence>
<keyword evidence="3" id="KW-0597">Phosphoprotein</keyword>
<keyword evidence="6" id="KW-1185">Reference proteome</keyword>
<dbReference type="Gene3D" id="3.40.50.980">
    <property type="match status" value="2"/>
</dbReference>
<dbReference type="InterPro" id="IPR001242">
    <property type="entry name" value="Condensation_dom"/>
</dbReference>
<dbReference type="InterPro" id="IPR000873">
    <property type="entry name" value="AMP-dep_synth/lig_dom"/>
</dbReference>
<accession>A0A1C5GBQ3</accession>
<reference evidence="5 6" key="1">
    <citation type="submission" date="2016-06" db="EMBL/GenBank/DDBJ databases">
        <authorList>
            <person name="Kjaerup R.B."/>
            <person name="Dalgaard T.S."/>
            <person name="Juul-Madsen H.R."/>
        </authorList>
    </citation>
    <scope>NUCLEOTIDE SEQUENCE [LARGE SCALE GENOMIC DNA]</scope>
    <source>
        <strain evidence="5 6">DSM 43913</strain>
    </source>
</reference>
<dbReference type="GO" id="GO:0003824">
    <property type="term" value="F:catalytic activity"/>
    <property type="evidence" value="ECO:0007669"/>
    <property type="project" value="InterPro"/>
</dbReference>
<dbReference type="EMBL" id="LT607733">
    <property type="protein sequence ID" value="SCG16982.1"/>
    <property type="molecule type" value="Genomic_DNA"/>
</dbReference>
<dbReference type="GeneID" id="95803034"/>
<evidence type="ECO:0000259" key="4">
    <source>
        <dbReference type="PROSITE" id="PS50075"/>
    </source>
</evidence>
<dbReference type="InterPro" id="IPR036736">
    <property type="entry name" value="ACP-like_sf"/>
</dbReference>
<dbReference type="FunFam" id="3.40.50.980:FF:000001">
    <property type="entry name" value="Non-ribosomal peptide synthetase"/>
    <property type="match status" value="1"/>
</dbReference>
<dbReference type="SUPFAM" id="SSF47336">
    <property type="entry name" value="ACP-like"/>
    <property type="match status" value="1"/>
</dbReference>
<dbReference type="GO" id="GO:0044550">
    <property type="term" value="P:secondary metabolite biosynthetic process"/>
    <property type="evidence" value="ECO:0007669"/>
    <property type="project" value="UniProtKB-ARBA"/>
</dbReference>
<dbReference type="Pfam" id="PF00550">
    <property type="entry name" value="PP-binding"/>
    <property type="match status" value="1"/>
</dbReference>
<protein>
    <submittedName>
        <fullName evidence="5">Amino acid adenylation domain-containing protein</fullName>
    </submittedName>
</protein>
<dbReference type="SUPFAM" id="SSF56801">
    <property type="entry name" value="Acetyl-CoA synthetase-like"/>
    <property type="match status" value="1"/>
</dbReference>
<dbReference type="InterPro" id="IPR020806">
    <property type="entry name" value="PKS_PP-bd"/>
</dbReference>
<evidence type="ECO:0000313" key="6">
    <source>
        <dbReference type="Proteomes" id="UP000198251"/>
    </source>
</evidence>
<proteinExistence type="predicted"/>
<evidence type="ECO:0000313" key="5">
    <source>
        <dbReference type="EMBL" id="SCG16982.1"/>
    </source>
</evidence>
<comment type="cofactor">
    <cofactor evidence="1">
        <name>pantetheine 4'-phosphate</name>
        <dbReference type="ChEBI" id="CHEBI:47942"/>
    </cofactor>
</comment>
<dbReference type="FunFam" id="3.40.50.12780:FF:000012">
    <property type="entry name" value="Non-ribosomal peptide synthetase"/>
    <property type="match status" value="1"/>
</dbReference>
<dbReference type="Pfam" id="PF13193">
    <property type="entry name" value="AMP-binding_C"/>
    <property type="match status" value="1"/>
</dbReference>
<organism evidence="5 6">
    <name type="scientific">Micromonospora echinofusca</name>
    <dbReference type="NCBI Taxonomy" id="47858"/>
    <lineage>
        <taxon>Bacteria</taxon>
        <taxon>Bacillati</taxon>
        <taxon>Actinomycetota</taxon>
        <taxon>Actinomycetes</taxon>
        <taxon>Micromonosporales</taxon>
        <taxon>Micromonosporaceae</taxon>
        <taxon>Micromonospora</taxon>
    </lineage>
</organism>
<dbReference type="GO" id="GO:0031177">
    <property type="term" value="F:phosphopantetheine binding"/>
    <property type="evidence" value="ECO:0007669"/>
    <property type="project" value="InterPro"/>
</dbReference>
<dbReference type="AlphaFoldDB" id="A0A1C5GBQ3"/>
<dbReference type="InterPro" id="IPR009081">
    <property type="entry name" value="PP-bd_ACP"/>
</dbReference>
<evidence type="ECO:0000256" key="2">
    <source>
        <dbReference type="ARBA" id="ARBA00022450"/>
    </source>
</evidence>
<dbReference type="GO" id="GO:0043041">
    <property type="term" value="P:amino acid activation for nonribosomal peptide biosynthetic process"/>
    <property type="evidence" value="ECO:0007669"/>
    <property type="project" value="TreeGrafter"/>
</dbReference>
<dbReference type="NCBIfam" id="TIGR01733">
    <property type="entry name" value="AA-adenyl-dom"/>
    <property type="match status" value="1"/>
</dbReference>
<gene>
    <name evidence="5" type="ORF">GA0070610_3282</name>
</gene>
<dbReference type="InterPro" id="IPR020845">
    <property type="entry name" value="AMP-binding_CS"/>
</dbReference>
<dbReference type="RefSeq" id="WP_089000797.1">
    <property type="nucleotide sequence ID" value="NZ_LT607733.1"/>
</dbReference>
<dbReference type="PROSITE" id="PS50075">
    <property type="entry name" value="CARRIER"/>
    <property type="match status" value="1"/>
</dbReference>
<keyword evidence="2" id="KW-0596">Phosphopantetheine</keyword>
<dbReference type="InterPro" id="IPR023213">
    <property type="entry name" value="CAT-like_dom_sf"/>
</dbReference>
<dbReference type="Gene3D" id="1.10.1200.10">
    <property type="entry name" value="ACP-like"/>
    <property type="match status" value="1"/>
</dbReference>
<feature type="domain" description="Carrier" evidence="4">
    <location>
        <begin position="719"/>
        <end position="794"/>
    </location>
</feature>
<dbReference type="GO" id="GO:0008610">
    <property type="term" value="P:lipid biosynthetic process"/>
    <property type="evidence" value="ECO:0007669"/>
    <property type="project" value="UniProtKB-ARBA"/>
</dbReference>
<dbReference type="PANTHER" id="PTHR45527:SF1">
    <property type="entry name" value="FATTY ACID SYNTHASE"/>
    <property type="match status" value="1"/>
</dbReference>
<dbReference type="PANTHER" id="PTHR45527">
    <property type="entry name" value="NONRIBOSOMAL PEPTIDE SYNTHETASE"/>
    <property type="match status" value="1"/>
</dbReference>
<dbReference type="Pfam" id="PF00501">
    <property type="entry name" value="AMP-binding"/>
    <property type="match status" value="1"/>
</dbReference>
<dbReference type="Gene3D" id="2.30.38.10">
    <property type="entry name" value="Luciferase, Domain 3"/>
    <property type="match status" value="1"/>
</dbReference>
<evidence type="ECO:0000256" key="1">
    <source>
        <dbReference type="ARBA" id="ARBA00001957"/>
    </source>
</evidence>
<dbReference type="PROSITE" id="PS00455">
    <property type="entry name" value="AMP_BINDING"/>
    <property type="match status" value="1"/>
</dbReference>
<dbReference type="SMART" id="SM00823">
    <property type="entry name" value="PKS_PP"/>
    <property type="match status" value="1"/>
</dbReference>
<dbReference type="CDD" id="cd05930">
    <property type="entry name" value="A_NRPS"/>
    <property type="match status" value="1"/>
</dbReference>
<sequence>MSVGFDGARSVAGAVDAGTLDLVGDLRRPTVWPARAASVHRVLPSWLPDVGPAADVVLAGLVAVLARWTAQEEIVLGLSSGDGGSVLRVDVAGDPGFGELTARVGAALAEPVALGAGVVGPVVVGVVDGPVAVVGPGVVGVDLVVSVASDASAVRVDYAVEGFSGQWVRSLVDQVVVLVSAGLAGSGLGVSGLPLVGDAERERLLAWGRGPVREVPGEPIHELVLAWARRSPEAVAGVFGGEVLTYGELDRRSGVVAGYLRGSGVGVGDVVSLALDRSLWTLVATLGVLRAGAAYTPMDVSWPVERMRMLLADHGARVVLTVGEVAPRVPRPDGVRVVALDDDWPAVQAADAVDLPQVPADAPAFVIYTSGSTGTPKGVVLTHDKLTNFLAWMTDECAIGPDSRMLHSAAPVFDAAFGEIFATLTGGGRVVVCSRDDLLDARRLTDLVNTHDVTHTFGPATNIAPLDPAACPGLRCIIFGGEAVPPQLAQRWLAAGTRVVNAYGPAEIAVACTWFDASAGWGGAYVPIGWPMPNRQIRVVDTNLGLVPMGVPGEILITGHGVADGYLNRPDLTAQRFVTDPYSGGVAYRTGDLGRWNASGALEILGRMDHQVKVNGIRIELGEIEAVLEQHTDVGTAVVVRREDNGTARLVAYVTGRNGRTPAVGDLRAHAAALLPAYMVPAATVLLDRFPVGGTGKIDRNALPAPDTQRPDLGVEYVEPTTNSERLVVGVFATVLGIDRVGTRDSFFDLGGTSLQSATVATRLDEAADVVVPVSQIHRTPTPQGLARWLTTAPRRVDTGASAGQARQRPGPVPLAQQVAKCLMSPLEVVVPVTWWIEGELDLRALMAALGDVHRRHEALHARYRRVDPPVALVPPNPGMPQLRLLTDAATEQEALDQLADAVQQPLDYTQGRNWRAALIRDKSTGRVLFGVGIHHIAFDGWSYGLLVRDLSHAYTARLSGTAPEWARPAPTLRQSYEEYTRLRDAADLETQRAYWREQLRGLPRQGKGPATAPLEQALAWGPKAGHTVTVTPEVMQRWDRAAREQRFSRSSYFVASFASALRAIHQQDDIGLLMVVAKRGSRVLDSAFTTRLNLNCVRVRFDGPEDDKLVLRVNETITDLMRAQDVPFAETADDPAAGLSGEVVASLPTFVFQDNVVVPLELPGCRAEEVVDPYAREVPNGLTVEVLPRLDHALLRVTIRTDYLPYSFAEELNRRMLRFLEAGPAGSPTAG</sequence>
<dbReference type="Gene3D" id="3.30.300.30">
    <property type="match status" value="1"/>
</dbReference>
<dbReference type="FunFam" id="3.30.300.30:FF:000010">
    <property type="entry name" value="Enterobactin synthetase component F"/>
    <property type="match status" value="1"/>
</dbReference>
<dbReference type="GO" id="GO:0005737">
    <property type="term" value="C:cytoplasm"/>
    <property type="evidence" value="ECO:0007669"/>
    <property type="project" value="TreeGrafter"/>
</dbReference>
<dbReference type="Pfam" id="PF00668">
    <property type="entry name" value="Condensation"/>
    <property type="match status" value="1"/>
</dbReference>
<dbReference type="InterPro" id="IPR025110">
    <property type="entry name" value="AMP-bd_C"/>
</dbReference>
<dbReference type="Gene3D" id="3.30.559.10">
    <property type="entry name" value="Chloramphenicol acetyltransferase-like domain"/>
    <property type="match status" value="1"/>
</dbReference>
<dbReference type="InterPro" id="IPR045851">
    <property type="entry name" value="AMP-bd_C_sf"/>
</dbReference>
<name>A0A1C5GBQ3_MICEH</name>
<dbReference type="InterPro" id="IPR010071">
    <property type="entry name" value="AA_adenyl_dom"/>
</dbReference>
<dbReference type="SUPFAM" id="SSF52777">
    <property type="entry name" value="CoA-dependent acyltransferases"/>
    <property type="match status" value="2"/>
</dbReference>
<dbReference type="Proteomes" id="UP000198251">
    <property type="component" value="Chromosome I"/>
</dbReference>
<dbReference type="Gene3D" id="3.30.559.30">
    <property type="entry name" value="Nonribosomal peptide synthetase, condensation domain"/>
    <property type="match status" value="2"/>
</dbReference>